<keyword evidence="10" id="KW-1185">Reference proteome</keyword>
<evidence type="ECO:0000256" key="4">
    <source>
        <dbReference type="ARBA" id="ARBA00022958"/>
    </source>
</evidence>
<protein>
    <recommendedName>
        <fullName evidence="6">tRNA modification GTPase MnmE</fullName>
        <ecNumber evidence="6">3.6.-.-</ecNumber>
    </recommendedName>
</protein>
<keyword evidence="6" id="KW-0479">Metal-binding</keyword>
<dbReference type="Gene3D" id="3.30.1360.120">
    <property type="entry name" value="Probable tRNA modification gtpase trme, domain 1"/>
    <property type="match status" value="1"/>
</dbReference>
<dbReference type="InterPro" id="IPR025867">
    <property type="entry name" value="MnmE_helical"/>
</dbReference>
<feature type="binding site" evidence="6">
    <location>
        <position position="84"/>
    </location>
    <ligand>
        <name>(6S)-5-formyl-5,6,7,8-tetrahydrofolate</name>
        <dbReference type="ChEBI" id="CHEBI:57457"/>
    </ligand>
</feature>
<feature type="binding site" evidence="6">
    <location>
        <begin position="272"/>
        <end position="275"/>
    </location>
    <ligand>
        <name>GTP</name>
        <dbReference type="ChEBI" id="CHEBI:37565"/>
    </ligand>
</feature>
<dbReference type="InterPro" id="IPR027368">
    <property type="entry name" value="MnmE_dom2"/>
</dbReference>
<comment type="similarity">
    <text evidence="1 6 7">Belongs to the TRAFAC class TrmE-Era-EngA-EngB-Septin-like GTPase superfamily. TrmE GTPase family.</text>
</comment>
<dbReference type="SUPFAM" id="SSF116878">
    <property type="entry name" value="TrmE connector domain"/>
    <property type="match status" value="1"/>
</dbReference>
<name>A0A1I1REG7_9GAMM</name>
<feature type="binding site" evidence="6">
    <location>
        <begin position="228"/>
        <end position="233"/>
    </location>
    <ligand>
        <name>GTP</name>
        <dbReference type="ChEBI" id="CHEBI:37565"/>
    </ligand>
</feature>
<keyword evidence="6" id="KW-0460">Magnesium</keyword>
<comment type="subunit">
    <text evidence="6">Homodimer. Heterotetramer of two MnmE and two MnmG subunits.</text>
</comment>
<dbReference type="PANTHER" id="PTHR42714:SF2">
    <property type="entry name" value="TRNA MODIFICATION GTPASE GTPBP3, MITOCHONDRIAL"/>
    <property type="match status" value="1"/>
</dbReference>
<comment type="caution">
    <text evidence="6">Lacks conserved residue(s) required for the propagation of feature annotation.</text>
</comment>
<reference evidence="9 10" key="1">
    <citation type="submission" date="2016-10" db="EMBL/GenBank/DDBJ databases">
        <authorList>
            <person name="de Groot N.N."/>
        </authorList>
    </citation>
    <scope>NUCLEOTIDE SEQUENCE [LARGE SCALE GENOMIC DNA]</scope>
    <source>
        <strain evidence="9 10">HL3</strain>
    </source>
</reference>
<keyword evidence="6" id="KW-0963">Cytoplasm</keyword>
<evidence type="ECO:0000256" key="3">
    <source>
        <dbReference type="ARBA" id="ARBA00022741"/>
    </source>
</evidence>
<dbReference type="OrthoDB" id="9805918at2"/>
<dbReference type="InterPro" id="IPR004520">
    <property type="entry name" value="GTPase_MnmE"/>
</dbReference>
<sequence length="443" mass="45717">MTAVVDGVDTIAAPATPPGRGGIGIIRVSGPGTLAIAEAVAGRRPAPRHATTTAFRAADGSALDHGILLYFPGPASFTGEDVVEFQGHGGPVVMDRLLARTLELGARLAEPGEFSQRAYLNGRMDLAQAEAVADLIDAGSEAAARAAVHSLEGVLSRRVEALAEGLLDLRARVEALLDFPDDEIAAELSTAATELDERRGELRTLLQEGGRGRRLAEGATVVLAGPPNAGKSSLMNALARRDSAIVTDLPGTTRDLLRERLAIGGIPVELVDTAGLHAGGDAIEQEGMRRAREALATADLVLWLANAADPEAPEGPEERPGAPLVLLHTQADRSGREAGEQADGSVVLSAVTGAGLDALEAVIVHHLGGEAPPEGGFTARRRHLEALESALTALDAAPDPAEGELELVAAELARAHAALGRITGATGTEDLLGRIFSTFCIGK</sequence>
<dbReference type="NCBIfam" id="TIGR00231">
    <property type="entry name" value="small_GTP"/>
    <property type="match status" value="1"/>
</dbReference>
<organism evidence="9 10">
    <name type="scientific">Thiohalospira halophila DSM 15071</name>
    <dbReference type="NCBI Taxonomy" id="1123397"/>
    <lineage>
        <taxon>Bacteria</taxon>
        <taxon>Pseudomonadati</taxon>
        <taxon>Pseudomonadota</taxon>
        <taxon>Gammaproteobacteria</taxon>
        <taxon>Thiohalospirales</taxon>
        <taxon>Thiohalospiraceae</taxon>
        <taxon>Thiohalospira</taxon>
    </lineage>
</organism>
<dbReference type="GO" id="GO:0005525">
    <property type="term" value="F:GTP binding"/>
    <property type="evidence" value="ECO:0007669"/>
    <property type="project" value="UniProtKB-UniRule"/>
</dbReference>
<dbReference type="GO" id="GO:0030488">
    <property type="term" value="P:tRNA methylation"/>
    <property type="evidence" value="ECO:0007669"/>
    <property type="project" value="TreeGrafter"/>
</dbReference>
<dbReference type="EMBL" id="FOMJ01000004">
    <property type="protein sequence ID" value="SFD32689.1"/>
    <property type="molecule type" value="Genomic_DNA"/>
</dbReference>
<dbReference type="InterPro" id="IPR006073">
    <property type="entry name" value="GTP-bd"/>
</dbReference>
<keyword evidence="4 6" id="KW-0630">Potassium</keyword>
<dbReference type="Gene3D" id="1.20.120.430">
    <property type="entry name" value="tRNA modification GTPase MnmE domain 2"/>
    <property type="match status" value="1"/>
</dbReference>
<evidence type="ECO:0000313" key="10">
    <source>
        <dbReference type="Proteomes" id="UP000198611"/>
    </source>
</evidence>
<keyword evidence="5 6" id="KW-0342">GTP-binding</keyword>
<dbReference type="SUPFAM" id="SSF52540">
    <property type="entry name" value="P-loop containing nucleoside triphosphate hydrolases"/>
    <property type="match status" value="1"/>
</dbReference>
<dbReference type="InterPro" id="IPR031168">
    <property type="entry name" value="G_TrmE"/>
</dbReference>
<dbReference type="GO" id="GO:0003924">
    <property type="term" value="F:GTPase activity"/>
    <property type="evidence" value="ECO:0007669"/>
    <property type="project" value="UniProtKB-UniRule"/>
</dbReference>
<feature type="binding site" evidence="6">
    <location>
        <begin position="247"/>
        <end position="253"/>
    </location>
    <ligand>
        <name>GTP</name>
        <dbReference type="ChEBI" id="CHEBI:37565"/>
    </ligand>
</feature>
<evidence type="ECO:0000313" key="9">
    <source>
        <dbReference type="EMBL" id="SFD32689.1"/>
    </source>
</evidence>
<dbReference type="InterPro" id="IPR018948">
    <property type="entry name" value="GTP-bd_TrmE_N"/>
</dbReference>
<gene>
    <name evidence="6" type="primary">mnmE</name>
    <name evidence="6" type="synonym">trmE</name>
    <name evidence="9" type="ORF">SAMN05660831_01426</name>
</gene>
<dbReference type="CDD" id="cd04164">
    <property type="entry name" value="trmE"/>
    <property type="match status" value="1"/>
</dbReference>
<comment type="cofactor">
    <cofactor evidence="6">
        <name>K(+)</name>
        <dbReference type="ChEBI" id="CHEBI:29103"/>
    </cofactor>
    <text evidence="6">Binds 1 potassium ion per subunit.</text>
</comment>
<dbReference type="Pfam" id="PF12631">
    <property type="entry name" value="MnmE_helical"/>
    <property type="match status" value="1"/>
</dbReference>
<feature type="domain" description="TrmE-type G" evidence="8">
    <location>
        <begin position="218"/>
        <end position="368"/>
    </location>
</feature>
<feature type="binding site" evidence="6">
    <location>
        <position position="27"/>
    </location>
    <ligand>
        <name>(6S)-5-formyl-5,6,7,8-tetrahydrofolate</name>
        <dbReference type="ChEBI" id="CHEBI:57457"/>
    </ligand>
</feature>
<dbReference type="InterPro" id="IPR027417">
    <property type="entry name" value="P-loop_NTPase"/>
</dbReference>
<dbReference type="GO" id="GO:0005829">
    <property type="term" value="C:cytosol"/>
    <property type="evidence" value="ECO:0007669"/>
    <property type="project" value="TreeGrafter"/>
</dbReference>
<feature type="binding site" evidence="6">
    <location>
        <position position="123"/>
    </location>
    <ligand>
        <name>(6S)-5-formyl-5,6,7,8-tetrahydrofolate</name>
        <dbReference type="ChEBI" id="CHEBI:57457"/>
    </ligand>
</feature>
<evidence type="ECO:0000256" key="2">
    <source>
        <dbReference type="ARBA" id="ARBA00022694"/>
    </source>
</evidence>
<evidence type="ECO:0000259" key="8">
    <source>
        <dbReference type="PROSITE" id="PS51709"/>
    </source>
</evidence>
<dbReference type="Pfam" id="PF10396">
    <property type="entry name" value="TrmE_N"/>
    <property type="match status" value="1"/>
</dbReference>
<dbReference type="NCBIfam" id="NF003661">
    <property type="entry name" value="PRK05291.1-3"/>
    <property type="match status" value="1"/>
</dbReference>
<dbReference type="HAMAP" id="MF_00379">
    <property type="entry name" value="GTPase_MnmE"/>
    <property type="match status" value="1"/>
</dbReference>
<feature type="binding site" evidence="6">
    <location>
        <position position="443"/>
    </location>
    <ligand>
        <name>(6S)-5-formyl-5,6,7,8-tetrahydrofolate</name>
        <dbReference type="ChEBI" id="CHEBI:57457"/>
    </ligand>
</feature>
<keyword evidence="2 6" id="KW-0819">tRNA processing</keyword>
<feature type="binding site" evidence="6">
    <location>
        <position position="247"/>
    </location>
    <ligand>
        <name>K(+)</name>
        <dbReference type="ChEBI" id="CHEBI:29103"/>
    </ligand>
</feature>
<dbReference type="Gene3D" id="3.40.50.300">
    <property type="entry name" value="P-loop containing nucleotide triphosphate hydrolases"/>
    <property type="match status" value="1"/>
</dbReference>
<evidence type="ECO:0000256" key="7">
    <source>
        <dbReference type="RuleBase" id="RU003313"/>
    </source>
</evidence>
<dbReference type="PROSITE" id="PS51709">
    <property type="entry name" value="G_TRME"/>
    <property type="match status" value="1"/>
</dbReference>
<proteinExistence type="inferred from homology"/>
<dbReference type="RefSeq" id="WP_093428075.1">
    <property type="nucleotide sequence ID" value="NZ_FOMJ01000004.1"/>
</dbReference>
<dbReference type="PANTHER" id="PTHR42714">
    <property type="entry name" value="TRNA MODIFICATION GTPASE GTPBP3"/>
    <property type="match status" value="1"/>
</dbReference>
<dbReference type="GO" id="GO:0046872">
    <property type="term" value="F:metal ion binding"/>
    <property type="evidence" value="ECO:0007669"/>
    <property type="project" value="UniProtKB-KW"/>
</dbReference>
<feature type="binding site" evidence="6">
    <location>
        <position position="252"/>
    </location>
    <ligand>
        <name>K(+)</name>
        <dbReference type="ChEBI" id="CHEBI:29103"/>
    </ligand>
</feature>
<dbReference type="AlphaFoldDB" id="A0A1I1REG7"/>
<evidence type="ECO:0000256" key="1">
    <source>
        <dbReference type="ARBA" id="ARBA00011043"/>
    </source>
</evidence>
<dbReference type="GO" id="GO:0002098">
    <property type="term" value="P:tRNA wobble uridine modification"/>
    <property type="evidence" value="ECO:0007669"/>
    <property type="project" value="TreeGrafter"/>
</dbReference>
<dbReference type="STRING" id="1123397.SAMN05660831_01426"/>
<keyword evidence="6" id="KW-0378">Hydrolase</keyword>
<accession>A0A1I1REG7</accession>
<feature type="binding site" evidence="6">
    <location>
        <position position="253"/>
    </location>
    <ligand>
        <name>Mg(2+)</name>
        <dbReference type="ChEBI" id="CHEBI:18420"/>
    </ligand>
</feature>
<dbReference type="NCBIfam" id="TIGR00450">
    <property type="entry name" value="mnmE_trmE_thdF"/>
    <property type="match status" value="1"/>
</dbReference>
<feature type="binding site" evidence="6">
    <location>
        <position position="232"/>
    </location>
    <ligand>
        <name>Mg(2+)</name>
        <dbReference type="ChEBI" id="CHEBI:18420"/>
    </ligand>
</feature>
<comment type="function">
    <text evidence="6">Exhibits a very high intrinsic GTPase hydrolysis rate. Involved in the addition of a carboxymethylaminomethyl (cmnm) group at the wobble position (U34) of certain tRNAs, forming tRNA-cmnm(5)s(2)U34.</text>
</comment>
<evidence type="ECO:0000256" key="6">
    <source>
        <dbReference type="HAMAP-Rule" id="MF_00379"/>
    </source>
</evidence>
<dbReference type="CDD" id="cd14858">
    <property type="entry name" value="TrmE_N"/>
    <property type="match status" value="1"/>
</dbReference>
<dbReference type="EC" id="3.6.-.-" evidence="6"/>
<feature type="binding site" evidence="6">
    <location>
        <position position="249"/>
    </location>
    <ligand>
        <name>K(+)</name>
        <dbReference type="ChEBI" id="CHEBI:29103"/>
    </ligand>
</feature>
<feature type="binding site" evidence="6">
    <location>
        <position position="228"/>
    </location>
    <ligand>
        <name>K(+)</name>
        <dbReference type="ChEBI" id="CHEBI:29103"/>
    </ligand>
</feature>
<evidence type="ECO:0000256" key="5">
    <source>
        <dbReference type="ARBA" id="ARBA00023134"/>
    </source>
</evidence>
<dbReference type="InterPro" id="IPR005225">
    <property type="entry name" value="Small_GTP-bd"/>
</dbReference>
<dbReference type="Proteomes" id="UP000198611">
    <property type="component" value="Unassembled WGS sequence"/>
</dbReference>
<comment type="subcellular location">
    <subcellularLocation>
        <location evidence="6">Cytoplasm</location>
    </subcellularLocation>
</comment>
<keyword evidence="3 6" id="KW-0547">Nucleotide-binding</keyword>
<dbReference type="InterPro" id="IPR027266">
    <property type="entry name" value="TrmE/GcvT-like"/>
</dbReference>
<dbReference type="SUPFAM" id="SSF103025">
    <property type="entry name" value="Folate-binding domain"/>
    <property type="match status" value="1"/>
</dbReference>
<dbReference type="Pfam" id="PF01926">
    <property type="entry name" value="MMR_HSR1"/>
    <property type="match status" value="1"/>
</dbReference>